<evidence type="ECO:0000256" key="4">
    <source>
        <dbReference type="SAM" id="SignalP"/>
    </source>
</evidence>
<dbReference type="GO" id="GO:0030246">
    <property type="term" value="F:carbohydrate binding"/>
    <property type="evidence" value="ECO:0007669"/>
    <property type="project" value="TreeGrafter"/>
</dbReference>
<dbReference type="RefSeq" id="WP_067705636.1">
    <property type="nucleotide sequence ID" value="NZ_LLZH01000325.1"/>
</dbReference>
<dbReference type="InterPro" id="IPR050555">
    <property type="entry name" value="Bact_Solute-Bind_Prot2"/>
</dbReference>
<feature type="compositionally biased region" description="Low complexity" evidence="3">
    <location>
        <begin position="34"/>
        <end position="43"/>
    </location>
</feature>
<evidence type="ECO:0000256" key="2">
    <source>
        <dbReference type="ARBA" id="ARBA00022729"/>
    </source>
</evidence>
<dbReference type="GO" id="GO:0030288">
    <property type="term" value="C:outer membrane-bounded periplasmic space"/>
    <property type="evidence" value="ECO:0007669"/>
    <property type="project" value="TreeGrafter"/>
</dbReference>
<dbReference type="AlphaFoldDB" id="A0A117MLJ5"/>
<evidence type="ECO:0000313" key="7">
    <source>
        <dbReference type="Proteomes" id="UP000053244"/>
    </source>
</evidence>
<comment type="subcellular location">
    <subcellularLocation>
        <location evidence="1">Cell envelope</location>
    </subcellularLocation>
</comment>
<dbReference type="PANTHER" id="PTHR30036">
    <property type="entry name" value="D-XYLOSE-BINDING PERIPLASMIC PROTEIN"/>
    <property type="match status" value="1"/>
</dbReference>
<gene>
    <name evidence="6" type="ORF">ADL15_44575</name>
</gene>
<evidence type="ECO:0000256" key="3">
    <source>
        <dbReference type="SAM" id="MobiDB-lite"/>
    </source>
</evidence>
<feature type="signal peptide" evidence="4">
    <location>
        <begin position="1"/>
        <end position="21"/>
    </location>
</feature>
<name>A0A117MLJ5_9ACTN</name>
<evidence type="ECO:0000256" key="1">
    <source>
        <dbReference type="ARBA" id="ARBA00004196"/>
    </source>
</evidence>
<keyword evidence="2 4" id="KW-0732">Signal</keyword>
<keyword evidence="7" id="KW-1185">Reference proteome</keyword>
<comment type="caution">
    <text evidence="6">The sequence shown here is derived from an EMBL/GenBank/DDBJ whole genome shotgun (WGS) entry which is preliminary data.</text>
</comment>
<dbReference type="OrthoDB" id="9773673at2"/>
<feature type="region of interest" description="Disordered" evidence="3">
    <location>
        <begin position="24"/>
        <end position="44"/>
    </location>
</feature>
<reference evidence="6 7" key="1">
    <citation type="submission" date="2015-10" db="EMBL/GenBank/DDBJ databases">
        <authorList>
            <person name="Gilbert D.G."/>
        </authorList>
    </citation>
    <scope>NUCLEOTIDE SEQUENCE [LARGE SCALE GENOMIC DNA]</scope>
    <source>
        <strain evidence="6 7">NRRL B-16712</strain>
    </source>
</reference>
<dbReference type="InterPro" id="IPR028082">
    <property type="entry name" value="Peripla_BP_I"/>
</dbReference>
<evidence type="ECO:0000259" key="5">
    <source>
        <dbReference type="Pfam" id="PF13407"/>
    </source>
</evidence>
<dbReference type="Pfam" id="PF13407">
    <property type="entry name" value="Peripla_BP_4"/>
    <property type="match status" value="1"/>
</dbReference>
<dbReference type="PROSITE" id="PS51257">
    <property type="entry name" value="PROKAR_LIPOPROTEIN"/>
    <property type="match status" value="1"/>
</dbReference>
<feature type="chain" id="PRO_5038353404" evidence="4">
    <location>
        <begin position="22"/>
        <end position="378"/>
    </location>
</feature>
<dbReference type="PANTHER" id="PTHR30036:SF1">
    <property type="entry name" value="D-XYLOSE-BINDING PERIPLASMIC PROTEIN"/>
    <property type="match status" value="1"/>
</dbReference>
<dbReference type="EMBL" id="LLZH01000325">
    <property type="protein sequence ID" value="KUL24052.1"/>
    <property type="molecule type" value="Genomic_DNA"/>
</dbReference>
<dbReference type="SUPFAM" id="SSF53822">
    <property type="entry name" value="Periplasmic binding protein-like I"/>
    <property type="match status" value="1"/>
</dbReference>
<sequence length="378" mass="40167">MRKALFALVAAGLMTSVTLTACDDGSGSGDSSDDTSTSNVSVSITGKGRNGVGVILPDLKTSARWGKDDPNYLKAAFEKANVPYEIKNAEGDKEAFKAIADKMLDGGVKVLVIANLDSASGKAVIDNAHARKIPVIDYDRLTLNGNADYYVSFNNEQVGIQQAQGLMSCMQAKAASGKPVVAELNGSPTDNNATLFKDGYDSILQTKYDNGEFTKGPDQFVPEWDNDEGKAIFTQMLKQWPNIDGVLAANDGLGNAAIEVLRTKRLNGKVPVTGQDATVQGLQNILVGDQCMTVYKATKKEAEAAADLAIGIVKGQKKTANDKVKDPETGAYVPSVLLIPTPITAGKVKSLVTEGYVTTKELCTPKFVAKCEQYGVLK</sequence>
<accession>A0A117MLJ5</accession>
<protein>
    <submittedName>
        <fullName evidence="6">Sugar ABC transporter substrate-binding protein</fullName>
    </submittedName>
</protein>
<dbReference type="Gene3D" id="3.40.50.2300">
    <property type="match status" value="2"/>
</dbReference>
<proteinExistence type="predicted"/>
<organism evidence="6 7">
    <name type="scientific">Actinoplanes awajinensis subsp. mycoplanecinus</name>
    <dbReference type="NCBI Taxonomy" id="135947"/>
    <lineage>
        <taxon>Bacteria</taxon>
        <taxon>Bacillati</taxon>
        <taxon>Actinomycetota</taxon>
        <taxon>Actinomycetes</taxon>
        <taxon>Micromonosporales</taxon>
        <taxon>Micromonosporaceae</taxon>
        <taxon>Actinoplanes</taxon>
    </lineage>
</organism>
<evidence type="ECO:0000313" key="6">
    <source>
        <dbReference type="EMBL" id="KUL24052.1"/>
    </source>
</evidence>
<feature type="domain" description="Periplasmic binding protein" evidence="5">
    <location>
        <begin position="54"/>
        <end position="317"/>
    </location>
</feature>
<dbReference type="Proteomes" id="UP000053244">
    <property type="component" value="Unassembled WGS sequence"/>
</dbReference>
<dbReference type="InterPro" id="IPR025997">
    <property type="entry name" value="SBP_2_dom"/>
</dbReference>